<dbReference type="InterPro" id="IPR017766">
    <property type="entry name" value="Sphingomyelinase/PLipase_C"/>
</dbReference>
<dbReference type="Gene3D" id="3.60.10.10">
    <property type="entry name" value="Endonuclease/exonuclease/phosphatase"/>
    <property type="match status" value="1"/>
</dbReference>
<keyword evidence="5" id="KW-1185">Reference proteome</keyword>
<feature type="domain" description="Endonuclease/exonuclease/phosphatase" evidence="3">
    <location>
        <begin position="85"/>
        <end position="343"/>
    </location>
</feature>
<sequence length="554" mass="64452">MRNIFRKKSDGMQNTYKKSKSLIGFYCLFLFFLNCLPDKQNVHANLLMYFLLISKESNIQFTNISAERARTEVQASSEEEIKILSYNLFMYHKGLFNSGNWGQEKRAQLFAYSKYVKDQDVLVLEGVFDTKSKNILMNGLRSQYPNQIDVIGRATHGWDQTLGDFRAFPLDNDYNGGVIVLSKWPIEEKIQYVFENHGCGNDYYYNKGFVYVKINKHGRKYHIIGTDVQNTSCSDLGQNARKHQFVEIKNFINLKQVPKNETIFLAGSFNVNRGSTEYQDILMILGVDEPHYAGISFTWDPKKNAIASYTSGAPQVSSYLEYIFVVGTHFKPQVWQNLAYDPITPTTWNVVGYTGYEFSDRYPVYGFTYADSNTPTQSAHRRKYDQVSFESVATGKKIQADPEQANGWLQVNASDETEFTKFNLLQEDDPKSNTDCLKSGYTRIEPSYYLNYYWNWWLGGGGGNYAYYPKFNDASNNLQIHVIDEEECIKDGSRIVFKDYDGNTLDYYYLTIWDGGNWNGYLYLWNKTYNLRETFKVRLNTKPERDWKDDLIYR</sequence>
<organism evidence="4 5">
    <name type="scientific">Leptospira kirschneri str. 200802841</name>
    <dbReference type="NCBI Taxonomy" id="1193047"/>
    <lineage>
        <taxon>Bacteria</taxon>
        <taxon>Pseudomonadati</taxon>
        <taxon>Spirochaetota</taxon>
        <taxon>Spirochaetia</taxon>
        <taxon>Leptospirales</taxon>
        <taxon>Leptospiraceae</taxon>
        <taxon>Leptospira</taxon>
    </lineage>
</organism>
<accession>A0A828XWD3</accession>
<dbReference type="NCBIfam" id="TIGR03395">
    <property type="entry name" value="sphingomy"/>
    <property type="match status" value="1"/>
</dbReference>
<dbReference type="Proteomes" id="UP000006339">
    <property type="component" value="Unassembled WGS sequence"/>
</dbReference>
<keyword evidence="1" id="KW-0732">Signal</keyword>
<evidence type="ECO:0000256" key="2">
    <source>
        <dbReference type="ARBA" id="ARBA00022801"/>
    </source>
</evidence>
<dbReference type="RefSeq" id="WP_004770183.1">
    <property type="nucleotide sequence ID" value="NZ_AKWH02000032.1"/>
</dbReference>
<evidence type="ECO:0000256" key="1">
    <source>
        <dbReference type="ARBA" id="ARBA00022729"/>
    </source>
</evidence>
<keyword evidence="2 4" id="KW-0378">Hydrolase</keyword>
<dbReference type="EC" id="3.1.4.12" evidence="4"/>
<dbReference type="Pfam" id="PF03372">
    <property type="entry name" value="Exo_endo_phos"/>
    <property type="match status" value="1"/>
</dbReference>
<reference evidence="4" key="1">
    <citation type="submission" date="2012-10" db="EMBL/GenBank/DDBJ databases">
        <authorList>
            <person name="Harkins D.M."/>
            <person name="Durkin A.S."/>
            <person name="Brinkac L.M."/>
            <person name="Selengut J.D."/>
            <person name="Sanka R."/>
            <person name="DePew J."/>
            <person name="Purushe J."/>
            <person name="Picardeau M."/>
            <person name="Werts C."/>
            <person name="Goarant C."/>
            <person name="Vinetz J.M."/>
            <person name="Sutton G.G."/>
            <person name="Nelson W.C."/>
            <person name="Fouts D.E."/>
        </authorList>
    </citation>
    <scope>NUCLEOTIDE SEQUENCE [LARGE SCALE GENOMIC DNA]</scope>
    <source>
        <strain evidence="4">200802841</strain>
    </source>
</reference>
<dbReference type="GO" id="GO:0005576">
    <property type="term" value="C:extracellular region"/>
    <property type="evidence" value="ECO:0007669"/>
    <property type="project" value="InterPro"/>
</dbReference>
<dbReference type="PANTHER" id="PTHR16320:SF23">
    <property type="entry name" value="SPHINGOMYELINASE C 1"/>
    <property type="match status" value="1"/>
</dbReference>
<dbReference type="AlphaFoldDB" id="A0A828XWD3"/>
<dbReference type="GO" id="GO:0004767">
    <property type="term" value="F:sphingomyelin phosphodiesterase activity"/>
    <property type="evidence" value="ECO:0007669"/>
    <property type="project" value="UniProtKB-EC"/>
</dbReference>
<evidence type="ECO:0000259" key="3">
    <source>
        <dbReference type="Pfam" id="PF03372"/>
    </source>
</evidence>
<gene>
    <name evidence="4" type="primary">sph_1</name>
    <name evidence="4" type="ORF">LEP1GSC131_1222</name>
</gene>
<evidence type="ECO:0000313" key="5">
    <source>
        <dbReference type="Proteomes" id="UP000006339"/>
    </source>
</evidence>
<dbReference type="InterPro" id="IPR038772">
    <property type="entry name" value="Sph/SMPD2-like"/>
</dbReference>
<dbReference type="EMBL" id="AKWH02000032">
    <property type="protein sequence ID" value="EKO51762.1"/>
    <property type="molecule type" value="Genomic_DNA"/>
</dbReference>
<protein>
    <submittedName>
        <fullName evidence="4">Sphingomyelin phosphodiesterase</fullName>
        <ecNumber evidence="4">3.1.4.12</ecNumber>
    </submittedName>
</protein>
<dbReference type="InterPro" id="IPR005135">
    <property type="entry name" value="Endo/exonuclease/phosphatase"/>
</dbReference>
<dbReference type="InterPro" id="IPR036691">
    <property type="entry name" value="Endo/exonu/phosph_ase_sf"/>
</dbReference>
<dbReference type="PANTHER" id="PTHR16320">
    <property type="entry name" value="SPHINGOMYELINASE FAMILY MEMBER"/>
    <property type="match status" value="1"/>
</dbReference>
<dbReference type="CDD" id="cd09078">
    <property type="entry name" value="nSMase"/>
    <property type="match status" value="1"/>
</dbReference>
<name>A0A828XWD3_9LEPT</name>
<evidence type="ECO:0000313" key="4">
    <source>
        <dbReference type="EMBL" id="EKO51762.1"/>
    </source>
</evidence>
<dbReference type="SUPFAM" id="SSF56219">
    <property type="entry name" value="DNase I-like"/>
    <property type="match status" value="1"/>
</dbReference>
<comment type="caution">
    <text evidence="4">The sequence shown here is derived from an EMBL/GenBank/DDBJ whole genome shotgun (WGS) entry which is preliminary data.</text>
</comment>
<proteinExistence type="predicted"/>